<dbReference type="GO" id="GO:0071555">
    <property type="term" value="P:cell wall organization"/>
    <property type="evidence" value="ECO:0007669"/>
    <property type="project" value="UniProtKB-KW"/>
</dbReference>
<accession>A0AAD6C1U0</accession>
<dbReference type="GO" id="GO:0004650">
    <property type="term" value="F:polygalacturonase activity"/>
    <property type="evidence" value="ECO:0007669"/>
    <property type="project" value="InterPro"/>
</dbReference>
<evidence type="ECO:0000256" key="8">
    <source>
        <dbReference type="ARBA" id="ARBA00023316"/>
    </source>
</evidence>
<reference evidence="10" key="2">
    <citation type="journal article" date="2023" name="IMA Fungus">
        <title>Comparative genomic study of the Penicillium genus elucidates a diverse pangenome and 15 lateral gene transfer events.</title>
        <authorList>
            <person name="Petersen C."/>
            <person name="Sorensen T."/>
            <person name="Nielsen M.R."/>
            <person name="Sondergaard T.E."/>
            <person name="Sorensen J.L."/>
            <person name="Fitzpatrick D.A."/>
            <person name="Frisvad J.C."/>
            <person name="Nielsen K.L."/>
        </authorList>
    </citation>
    <scope>NUCLEOTIDE SEQUENCE</scope>
    <source>
        <strain evidence="10">IBT 16125</strain>
    </source>
</reference>
<evidence type="ECO:0000256" key="1">
    <source>
        <dbReference type="ARBA" id="ARBA00004613"/>
    </source>
</evidence>
<dbReference type="Pfam" id="PF00295">
    <property type="entry name" value="Glyco_hydro_28"/>
    <property type="match status" value="1"/>
</dbReference>
<keyword evidence="11" id="KW-1185">Reference proteome</keyword>
<dbReference type="RefSeq" id="XP_056763517.1">
    <property type="nucleotide sequence ID" value="XM_056910691.1"/>
</dbReference>
<evidence type="ECO:0000313" key="10">
    <source>
        <dbReference type="EMBL" id="KAJ5443437.1"/>
    </source>
</evidence>
<reference evidence="10" key="1">
    <citation type="submission" date="2022-12" db="EMBL/GenBank/DDBJ databases">
        <authorList>
            <person name="Petersen C."/>
        </authorList>
    </citation>
    <scope>NUCLEOTIDE SEQUENCE</scope>
    <source>
        <strain evidence="10">IBT 16125</strain>
    </source>
</reference>
<keyword evidence="5 9" id="KW-0378">Hydrolase</keyword>
<evidence type="ECO:0000256" key="3">
    <source>
        <dbReference type="ARBA" id="ARBA00022525"/>
    </source>
</evidence>
<dbReference type="InterPro" id="IPR011050">
    <property type="entry name" value="Pectin_lyase_fold/virulence"/>
</dbReference>
<dbReference type="InterPro" id="IPR000743">
    <property type="entry name" value="Glyco_hydro_28"/>
</dbReference>
<sequence>MSTYKCRASTELISRDAFPSNCCAVFNRGGGLGPSKVCVVPAAGNSSIDDTPAVLKAFDQCGHGGKILFQNTTYHINSVMNTTGLENCEIDLRGTLLWSTNVSYWLNHSLPVGYQNQSTAWVFGGKNIRFDGHGYGTLNGNGQTWYDACGSVSNYPGRPHAMTVAETSNSEFTGLRFVQSQMWTLSIIHSQNTVFDHIYVNSTSTHSSSRNTDGADTIYSSHITFRNWEVDNGDDSISLKANSTDILIEDCLFHRGLGIALGSIGQYKDVYETIQRVQARNITFSGTLHAVYFKTWTGEQVNYPPNGGGGGLGYASDMIFQDLKATALRGPAIAISQCTTFSGAAGNCTSSKFQLRDLTFRDLTGTTTSHDVASLQCSGVKPCENISITGVDLAVSSNGTLADEYLCGNVEGTRGFKCTGDVCVGGSATGGC</sequence>
<comment type="similarity">
    <text evidence="2 9">Belongs to the glycosyl hydrolase 28 family.</text>
</comment>
<comment type="subcellular location">
    <subcellularLocation>
        <location evidence="1">Secreted</location>
    </subcellularLocation>
</comment>
<evidence type="ECO:0000256" key="2">
    <source>
        <dbReference type="ARBA" id="ARBA00008834"/>
    </source>
</evidence>
<dbReference type="Gene3D" id="2.160.20.10">
    <property type="entry name" value="Single-stranded right-handed beta-helix, Pectin lyase-like"/>
    <property type="match status" value="1"/>
</dbReference>
<dbReference type="AlphaFoldDB" id="A0AAD6C1U0"/>
<proteinExistence type="inferred from homology"/>
<keyword evidence="6" id="KW-0325">Glycoprotein</keyword>
<comment type="caution">
    <text evidence="10">The sequence shown here is derived from an EMBL/GenBank/DDBJ whole genome shotgun (WGS) entry which is preliminary data.</text>
</comment>
<gene>
    <name evidence="10" type="ORF">N7458_007309</name>
</gene>
<keyword evidence="4" id="KW-0732">Signal</keyword>
<dbReference type="EMBL" id="JAPVEA010000007">
    <property type="protein sequence ID" value="KAJ5443437.1"/>
    <property type="molecule type" value="Genomic_DNA"/>
</dbReference>
<dbReference type="SUPFAM" id="SSF51126">
    <property type="entry name" value="Pectin lyase-like"/>
    <property type="match status" value="1"/>
</dbReference>
<name>A0AAD6C1U0_9EURO</name>
<evidence type="ECO:0000256" key="7">
    <source>
        <dbReference type="ARBA" id="ARBA00023295"/>
    </source>
</evidence>
<protein>
    <submittedName>
        <fullName evidence="10">Uncharacterized protein</fullName>
    </submittedName>
</protein>
<dbReference type="InterPro" id="IPR012334">
    <property type="entry name" value="Pectin_lyas_fold"/>
</dbReference>
<dbReference type="GO" id="GO:0005576">
    <property type="term" value="C:extracellular region"/>
    <property type="evidence" value="ECO:0007669"/>
    <property type="project" value="UniProtKB-SubCell"/>
</dbReference>
<keyword evidence="8" id="KW-0961">Cell wall biogenesis/degradation</keyword>
<keyword evidence="7 9" id="KW-0326">Glycosidase</keyword>
<dbReference type="PANTHER" id="PTHR31736:SF8">
    <property type="entry name" value="PUTATIVE (AFU_ORTHOLOGUE AFUA_7G06410)-RELATED"/>
    <property type="match status" value="1"/>
</dbReference>
<organism evidence="10 11">
    <name type="scientific">Penicillium daleae</name>
    <dbReference type="NCBI Taxonomy" id="63821"/>
    <lineage>
        <taxon>Eukaryota</taxon>
        <taxon>Fungi</taxon>
        <taxon>Dikarya</taxon>
        <taxon>Ascomycota</taxon>
        <taxon>Pezizomycotina</taxon>
        <taxon>Eurotiomycetes</taxon>
        <taxon>Eurotiomycetidae</taxon>
        <taxon>Eurotiales</taxon>
        <taxon>Aspergillaceae</taxon>
        <taxon>Penicillium</taxon>
    </lineage>
</organism>
<dbReference type="Proteomes" id="UP001213681">
    <property type="component" value="Unassembled WGS sequence"/>
</dbReference>
<dbReference type="GeneID" id="81600934"/>
<dbReference type="PANTHER" id="PTHR31736">
    <property type="match status" value="1"/>
</dbReference>
<evidence type="ECO:0000256" key="4">
    <source>
        <dbReference type="ARBA" id="ARBA00022729"/>
    </source>
</evidence>
<keyword evidence="3" id="KW-0964">Secreted</keyword>
<evidence type="ECO:0000313" key="11">
    <source>
        <dbReference type="Proteomes" id="UP001213681"/>
    </source>
</evidence>
<evidence type="ECO:0000256" key="6">
    <source>
        <dbReference type="ARBA" id="ARBA00023180"/>
    </source>
</evidence>
<dbReference type="GO" id="GO:0005975">
    <property type="term" value="P:carbohydrate metabolic process"/>
    <property type="evidence" value="ECO:0007669"/>
    <property type="project" value="InterPro"/>
</dbReference>
<evidence type="ECO:0000256" key="9">
    <source>
        <dbReference type="RuleBase" id="RU361169"/>
    </source>
</evidence>
<evidence type="ECO:0000256" key="5">
    <source>
        <dbReference type="ARBA" id="ARBA00022801"/>
    </source>
</evidence>